<proteinExistence type="predicted"/>
<organism evidence="1 2">
    <name type="scientific">Brenthis ino</name>
    <name type="common">lesser marbled fritillary</name>
    <dbReference type="NCBI Taxonomy" id="405034"/>
    <lineage>
        <taxon>Eukaryota</taxon>
        <taxon>Metazoa</taxon>
        <taxon>Ecdysozoa</taxon>
        <taxon>Arthropoda</taxon>
        <taxon>Hexapoda</taxon>
        <taxon>Insecta</taxon>
        <taxon>Pterygota</taxon>
        <taxon>Neoptera</taxon>
        <taxon>Endopterygota</taxon>
        <taxon>Lepidoptera</taxon>
        <taxon>Glossata</taxon>
        <taxon>Ditrysia</taxon>
        <taxon>Papilionoidea</taxon>
        <taxon>Nymphalidae</taxon>
        <taxon>Heliconiinae</taxon>
        <taxon>Argynnini</taxon>
        <taxon>Brenthis</taxon>
    </lineage>
</organism>
<keyword evidence="2" id="KW-1185">Reference proteome</keyword>
<evidence type="ECO:0000313" key="1">
    <source>
        <dbReference type="EMBL" id="CAH0728266.1"/>
    </source>
</evidence>
<dbReference type="EMBL" id="OV170227">
    <property type="protein sequence ID" value="CAH0728266.1"/>
    <property type="molecule type" value="Genomic_DNA"/>
</dbReference>
<accession>A0A8J9YJN4</accession>
<sequence>MSQLVPYQLLNSEQDDSLMFATMFDYQIEDYNKAKIPNAFVLETTDLLRSDKRVYQLRKPNRTCRSASAPVAMVTFARRKLQVRLT</sequence>
<reference evidence="1" key="1">
    <citation type="submission" date="2021-12" db="EMBL/GenBank/DDBJ databases">
        <authorList>
            <person name="Martin H S."/>
        </authorList>
    </citation>
    <scope>NUCLEOTIDE SEQUENCE</scope>
</reference>
<name>A0A8J9YJN4_9NEOP</name>
<dbReference type="Proteomes" id="UP000838878">
    <property type="component" value="Chromosome 7"/>
</dbReference>
<evidence type="ECO:0000313" key="2">
    <source>
        <dbReference type="Proteomes" id="UP000838878"/>
    </source>
</evidence>
<dbReference type="OrthoDB" id="7432095at2759"/>
<dbReference type="AlphaFoldDB" id="A0A8J9YJN4"/>
<feature type="non-terminal residue" evidence="1">
    <location>
        <position position="86"/>
    </location>
</feature>
<gene>
    <name evidence="1" type="ORF">BINO364_LOCUS13507</name>
</gene>
<protein>
    <submittedName>
        <fullName evidence="1">Uncharacterized protein</fullName>
    </submittedName>
</protein>